<dbReference type="RefSeq" id="WP_054520207.1">
    <property type="nucleotide sequence ID" value="NZ_LGKO01000002.1"/>
</dbReference>
<protein>
    <submittedName>
        <fullName evidence="1">Uncharacterized protein</fullName>
    </submittedName>
</protein>
<sequence length="74" mass="8984">MGEMNPEPVECHSGYEYAERPIAIHWEGERLEVDVIEERWRIPGGKCFRIRVRDGRRFELFYGELYDEWRVNPL</sequence>
<name>A0A0P6XU68_9CHLR</name>
<dbReference type="STRING" id="869279.SE15_00810"/>
<dbReference type="AlphaFoldDB" id="A0A0P6XU68"/>
<dbReference type="OrthoDB" id="164254at2"/>
<reference evidence="1 2" key="1">
    <citation type="submission" date="2015-07" db="EMBL/GenBank/DDBJ databases">
        <title>Whole genome sequence of Thermanaerothrix daxensis DSM 23592.</title>
        <authorList>
            <person name="Hemp J."/>
            <person name="Ward L.M."/>
            <person name="Pace L.A."/>
            <person name="Fischer W.W."/>
        </authorList>
    </citation>
    <scope>NUCLEOTIDE SEQUENCE [LARGE SCALE GENOMIC DNA]</scope>
    <source>
        <strain evidence="1 2">GNS-1</strain>
    </source>
</reference>
<comment type="caution">
    <text evidence="1">The sequence shown here is derived from an EMBL/GenBank/DDBJ whole genome shotgun (WGS) entry which is preliminary data.</text>
</comment>
<evidence type="ECO:0000313" key="1">
    <source>
        <dbReference type="EMBL" id="KPL83820.1"/>
    </source>
</evidence>
<dbReference type="EMBL" id="LGKO01000002">
    <property type="protein sequence ID" value="KPL83820.1"/>
    <property type="molecule type" value="Genomic_DNA"/>
</dbReference>
<organism evidence="1 2">
    <name type="scientific">Thermanaerothrix daxensis</name>
    <dbReference type="NCBI Taxonomy" id="869279"/>
    <lineage>
        <taxon>Bacteria</taxon>
        <taxon>Bacillati</taxon>
        <taxon>Chloroflexota</taxon>
        <taxon>Anaerolineae</taxon>
        <taxon>Anaerolineales</taxon>
        <taxon>Anaerolineaceae</taxon>
        <taxon>Thermanaerothrix</taxon>
    </lineage>
</organism>
<evidence type="ECO:0000313" key="2">
    <source>
        <dbReference type="Proteomes" id="UP000050544"/>
    </source>
</evidence>
<keyword evidence="2" id="KW-1185">Reference proteome</keyword>
<accession>A0A0P6XU68</accession>
<gene>
    <name evidence="1" type="ORF">SE15_00810</name>
</gene>
<proteinExistence type="predicted"/>
<dbReference type="Proteomes" id="UP000050544">
    <property type="component" value="Unassembled WGS sequence"/>
</dbReference>